<sequence length="263" mass="29079">MTITRVAVFGGTSDSNTLCTWLRKKNIPFELSVATDSGKEMAQRVTSDFRIGRLGPAAMIEWLKRGQFSLVIDASHPYAMELHKTIVTASQAMGLPTIRLERSSDISDEIQKAANVYWVNSPEQACELANQLHCRSILLTTGSKDLKLYRNSLQCNKLYARVLPNTVAVELCANVGFSLDEIIALKGPFSQSFNAALYQELGIELVITKESGQAGGFVEKVTASIDSGVLCIVIRRPQQDALVYDYTVFECNELESIVTKYIN</sequence>
<dbReference type="NCBIfam" id="TIGR00715">
    <property type="entry name" value="precor6x_red"/>
    <property type="match status" value="1"/>
</dbReference>
<keyword evidence="3 4" id="KW-0560">Oxidoreductase</keyword>
<comment type="caution">
    <text evidence="4">The sequence shown here is derived from an EMBL/GenBank/DDBJ whole genome shotgun (WGS) entry which is preliminary data.</text>
</comment>
<dbReference type="RefSeq" id="WP_124935204.1">
    <property type="nucleotide sequence ID" value="NZ_RJVQ01000001.1"/>
</dbReference>
<evidence type="ECO:0000313" key="5">
    <source>
        <dbReference type="Proteomes" id="UP000281112"/>
    </source>
</evidence>
<dbReference type="UniPathway" id="UPA00148"/>
<dbReference type="GO" id="GO:0009236">
    <property type="term" value="P:cobalamin biosynthetic process"/>
    <property type="evidence" value="ECO:0007669"/>
    <property type="project" value="UniProtKB-UniPathway"/>
</dbReference>
<dbReference type="EMBL" id="RJVQ01000001">
    <property type="protein sequence ID" value="RQW64552.1"/>
    <property type="molecule type" value="Genomic_DNA"/>
</dbReference>
<dbReference type="EC" id="1.3.1.54" evidence="4"/>
<dbReference type="GO" id="GO:0016994">
    <property type="term" value="F:precorrin-6A reductase activity"/>
    <property type="evidence" value="ECO:0007669"/>
    <property type="project" value="UniProtKB-EC"/>
</dbReference>
<dbReference type="Proteomes" id="UP000281112">
    <property type="component" value="Unassembled WGS sequence"/>
</dbReference>
<dbReference type="AlphaFoldDB" id="A0A3N9U4K7"/>
<evidence type="ECO:0000313" key="4">
    <source>
        <dbReference type="EMBL" id="RQW64552.1"/>
    </source>
</evidence>
<evidence type="ECO:0000256" key="1">
    <source>
        <dbReference type="ARBA" id="ARBA00004953"/>
    </source>
</evidence>
<evidence type="ECO:0000256" key="2">
    <source>
        <dbReference type="ARBA" id="ARBA00022573"/>
    </source>
</evidence>
<dbReference type="PANTHER" id="PTHR36925">
    <property type="entry name" value="COBALT-PRECORRIN-6A REDUCTASE"/>
    <property type="match status" value="1"/>
</dbReference>
<organism evidence="4 5">
    <name type="scientific">Vibrio viridaestus</name>
    <dbReference type="NCBI Taxonomy" id="2487322"/>
    <lineage>
        <taxon>Bacteria</taxon>
        <taxon>Pseudomonadati</taxon>
        <taxon>Pseudomonadota</taxon>
        <taxon>Gammaproteobacteria</taxon>
        <taxon>Vibrionales</taxon>
        <taxon>Vibrionaceae</taxon>
        <taxon>Vibrio</taxon>
    </lineage>
</organism>
<accession>A0A3N9U4K7</accession>
<dbReference type="Pfam" id="PF02571">
    <property type="entry name" value="CbiJ"/>
    <property type="match status" value="1"/>
</dbReference>
<name>A0A3N9U4K7_9VIBR</name>
<proteinExistence type="predicted"/>
<dbReference type="PROSITE" id="PS51014">
    <property type="entry name" value="COBK_CBIJ"/>
    <property type="match status" value="1"/>
</dbReference>
<evidence type="ECO:0000256" key="3">
    <source>
        <dbReference type="ARBA" id="ARBA00023002"/>
    </source>
</evidence>
<protein>
    <submittedName>
        <fullName evidence="4">Precorrin-6A reductase</fullName>
        <ecNumber evidence="4">1.3.1.54</ecNumber>
    </submittedName>
</protein>
<keyword evidence="5" id="KW-1185">Reference proteome</keyword>
<dbReference type="PANTHER" id="PTHR36925:SF1">
    <property type="entry name" value="COBALT-PRECORRIN-6A REDUCTASE"/>
    <property type="match status" value="1"/>
</dbReference>
<comment type="pathway">
    <text evidence="1">Cofactor biosynthesis; adenosylcobalamin biosynthesis.</text>
</comment>
<dbReference type="InterPro" id="IPR003723">
    <property type="entry name" value="Precorrin-6x_reduct"/>
</dbReference>
<gene>
    <name evidence="4" type="primary">cobK</name>
    <name evidence="4" type="ORF">EES38_00440</name>
</gene>
<keyword evidence="2" id="KW-0169">Cobalamin biosynthesis</keyword>
<dbReference type="OrthoDB" id="9780707at2"/>
<reference evidence="4 5" key="1">
    <citation type="submission" date="2018-11" db="EMBL/GenBank/DDBJ databases">
        <title>Vibrio LJC006 sp. nov., isolated from seawater during the bloom of the enteromorpha.</title>
        <authorList>
            <person name="Liang J."/>
        </authorList>
    </citation>
    <scope>NUCLEOTIDE SEQUENCE [LARGE SCALE GENOMIC DNA]</scope>
    <source>
        <strain evidence="4 5">LJC006</strain>
    </source>
</reference>